<dbReference type="SUPFAM" id="SSF50156">
    <property type="entry name" value="PDZ domain-like"/>
    <property type="match status" value="1"/>
</dbReference>
<dbReference type="InterPro" id="IPR036034">
    <property type="entry name" value="PDZ_sf"/>
</dbReference>
<accession>A0A7X2LYV2</accession>
<dbReference type="Gene3D" id="2.30.42.10">
    <property type="match status" value="1"/>
</dbReference>
<evidence type="ECO:0000313" key="4">
    <source>
        <dbReference type="Proteomes" id="UP000448867"/>
    </source>
</evidence>
<reference evidence="3 4" key="1">
    <citation type="submission" date="2019-11" db="EMBL/GenBank/DDBJ databases">
        <title>Bacillus lacus genome.</title>
        <authorList>
            <person name="Allen C.J."/>
            <person name="Newman J.D."/>
        </authorList>
    </citation>
    <scope>NUCLEOTIDE SEQUENCE [LARGE SCALE GENOMIC DNA]</scope>
    <source>
        <strain evidence="3 4">KCTC 33946</strain>
    </source>
</reference>
<organism evidence="3 4">
    <name type="scientific">Metabacillus lacus</name>
    <dbReference type="NCBI Taxonomy" id="1983721"/>
    <lineage>
        <taxon>Bacteria</taxon>
        <taxon>Bacillati</taxon>
        <taxon>Bacillota</taxon>
        <taxon>Bacilli</taxon>
        <taxon>Bacillales</taxon>
        <taxon>Bacillaceae</taxon>
        <taxon>Metabacillus</taxon>
    </lineage>
</organism>
<sequence length="395" mass="44105">MLAEFLLELAKAAGRFFLHPLLYYFLLFNLAYGYWRVKNERRSFSFRIQDGFEDMRFSYSKGLLTGAVLSLILLALGLSLPLTAVILIAALTAFLTIPLKLRWLSPAYTVGLALFAVFLIGRYGGEAAASFFIDLQNINYSNLALLAGLLILAEGFLVRRSGYLRTSPSIIKSSRGLPIGSHQANRSWMLPLLVLIPGGSFLPDWGLWPVLHINGEPFLLLLFPFFIGFFQRVQGSLPKQSILMTGKRILWLGALTAVIAVVSYWWTPLAFGAAGIAVIGRSFLSIRQRMNDNSASFYFSRRDKGLSILGILTNSPGEKMGLHVGEIIMKANGEQVRSVEEFYRALQKNPAFCKLEVIDINGHIRYVQGAIYEGMHHELGLLFVTDDKQWENAAV</sequence>
<feature type="domain" description="PDZ" evidence="2">
    <location>
        <begin position="310"/>
        <end position="350"/>
    </location>
</feature>
<feature type="transmembrane region" description="Helical" evidence="1">
    <location>
        <begin position="137"/>
        <end position="158"/>
    </location>
</feature>
<proteinExistence type="predicted"/>
<name>A0A7X2LYV2_9BACI</name>
<gene>
    <name evidence="3" type="ORF">GJU40_08645</name>
</gene>
<protein>
    <submittedName>
        <fullName evidence="3">Cell division protein</fullName>
    </submittedName>
</protein>
<dbReference type="AlphaFoldDB" id="A0A7X2LYV2"/>
<feature type="transmembrane region" description="Helical" evidence="1">
    <location>
        <begin position="218"/>
        <end position="237"/>
    </location>
</feature>
<dbReference type="OrthoDB" id="198399at2"/>
<keyword evidence="1" id="KW-0812">Transmembrane</keyword>
<dbReference type="Proteomes" id="UP000448867">
    <property type="component" value="Unassembled WGS sequence"/>
</dbReference>
<feature type="transmembrane region" description="Helical" evidence="1">
    <location>
        <begin position="16"/>
        <end position="35"/>
    </location>
</feature>
<evidence type="ECO:0000313" key="3">
    <source>
        <dbReference type="EMBL" id="MRX72218.1"/>
    </source>
</evidence>
<comment type="caution">
    <text evidence="3">The sequence shown here is derived from an EMBL/GenBank/DDBJ whole genome shotgun (WGS) entry which is preliminary data.</text>
</comment>
<evidence type="ECO:0000256" key="1">
    <source>
        <dbReference type="SAM" id="Phobius"/>
    </source>
</evidence>
<dbReference type="GO" id="GO:0051301">
    <property type="term" value="P:cell division"/>
    <property type="evidence" value="ECO:0007669"/>
    <property type="project" value="UniProtKB-KW"/>
</dbReference>
<keyword evidence="1" id="KW-0472">Membrane</keyword>
<keyword evidence="3" id="KW-0131">Cell cycle</keyword>
<dbReference type="EMBL" id="WKKI01000012">
    <property type="protein sequence ID" value="MRX72218.1"/>
    <property type="molecule type" value="Genomic_DNA"/>
</dbReference>
<keyword evidence="4" id="KW-1185">Reference proteome</keyword>
<dbReference type="Pfam" id="PF17820">
    <property type="entry name" value="PDZ_6"/>
    <property type="match status" value="1"/>
</dbReference>
<feature type="transmembrane region" description="Helical" evidence="1">
    <location>
        <begin position="106"/>
        <end position="125"/>
    </location>
</feature>
<keyword evidence="3" id="KW-0132">Cell division</keyword>
<feature type="transmembrane region" description="Helical" evidence="1">
    <location>
        <begin position="249"/>
        <end position="266"/>
    </location>
</feature>
<keyword evidence="1" id="KW-1133">Transmembrane helix</keyword>
<evidence type="ECO:0000259" key="2">
    <source>
        <dbReference type="Pfam" id="PF17820"/>
    </source>
</evidence>
<dbReference type="RefSeq" id="WP_154307357.1">
    <property type="nucleotide sequence ID" value="NZ_WKKI01000012.1"/>
</dbReference>
<dbReference type="InterPro" id="IPR041489">
    <property type="entry name" value="PDZ_6"/>
</dbReference>